<name>A0ABQ6PQV5_9BACT</name>
<evidence type="ECO:0000313" key="1">
    <source>
        <dbReference type="EMBL" id="GMQ30311.1"/>
    </source>
</evidence>
<organism evidence="1 2">
    <name type="scientific">Algoriphagus confluentis</name>
    <dbReference type="NCBI Taxonomy" id="1697556"/>
    <lineage>
        <taxon>Bacteria</taxon>
        <taxon>Pseudomonadati</taxon>
        <taxon>Bacteroidota</taxon>
        <taxon>Cytophagia</taxon>
        <taxon>Cytophagales</taxon>
        <taxon>Cyclobacteriaceae</taxon>
        <taxon>Algoriphagus</taxon>
    </lineage>
</organism>
<comment type="caution">
    <text evidence="1">The sequence shown here is derived from an EMBL/GenBank/DDBJ whole genome shotgun (WGS) entry which is preliminary data.</text>
</comment>
<keyword evidence="2" id="KW-1185">Reference proteome</keyword>
<dbReference type="PROSITE" id="PS51257">
    <property type="entry name" value="PROKAR_LIPOPROTEIN"/>
    <property type="match status" value="1"/>
</dbReference>
<evidence type="ECO:0008006" key="3">
    <source>
        <dbReference type="Google" id="ProtNLM"/>
    </source>
</evidence>
<sequence length="76" mass="8564">MRKLFVVLLIALLGCDELVDIKKIDGPCTIQLKDGTLIETEGIELLKSTGTLTYRDQDGKLWSIAVDRYERYTCGN</sequence>
<gene>
    <name evidence="1" type="ORF">Aconfl_29540</name>
</gene>
<dbReference type="RefSeq" id="WP_338225020.1">
    <property type="nucleotide sequence ID" value="NZ_BTPD01000009.1"/>
</dbReference>
<dbReference type="EMBL" id="BTPD01000009">
    <property type="protein sequence ID" value="GMQ30311.1"/>
    <property type="molecule type" value="Genomic_DNA"/>
</dbReference>
<reference evidence="1 2" key="1">
    <citation type="submission" date="2023-08" db="EMBL/GenBank/DDBJ databases">
        <title>Draft genome sequence of Algoriphagus confluentis.</title>
        <authorList>
            <person name="Takatani N."/>
            <person name="Hosokawa M."/>
            <person name="Sawabe T."/>
        </authorList>
    </citation>
    <scope>NUCLEOTIDE SEQUENCE [LARGE SCALE GENOMIC DNA]</scope>
    <source>
        <strain evidence="1 2">NBRC 111222</strain>
    </source>
</reference>
<dbReference type="Proteomes" id="UP001338309">
    <property type="component" value="Unassembled WGS sequence"/>
</dbReference>
<evidence type="ECO:0000313" key="2">
    <source>
        <dbReference type="Proteomes" id="UP001338309"/>
    </source>
</evidence>
<accession>A0ABQ6PQV5</accession>
<proteinExistence type="predicted"/>
<protein>
    <recommendedName>
        <fullName evidence="3">DUF903 domain-containing protein</fullName>
    </recommendedName>
</protein>